<sequence>MPRVEPYRVLVTGSRSWRDEQTIRDALAGVVSRHGPESVVVVHGHAYEGADAIADRIASAWAGLSVERHPADWDTCADHCHPAHRRQRLGGSTYCPTAGLRRDAEMVETGPDEVLAFIDPCRKPRCRGRKPHGSHGATHTADLAEKAGIPVRRFP</sequence>
<evidence type="ECO:0000256" key="1">
    <source>
        <dbReference type="SAM" id="MobiDB-lite"/>
    </source>
</evidence>
<keyword evidence="4" id="KW-1185">Reference proteome</keyword>
<evidence type="ECO:0000313" key="3">
    <source>
        <dbReference type="EMBL" id="GGK61942.1"/>
    </source>
</evidence>
<comment type="caution">
    <text evidence="3">The sequence shown here is derived from an EMBL/GenBank/DDBJ whole genome shotgun (WGS) entry which is preliminary data.</text>
</comment>
<gene>
    <name evidence="3" type="ORF">GCM10007964_01360</name>
</gene>
<dbReference type="Pfam" id="PF10686">
    <property type="entry name" value="YAcAr"/>
    <property type="match status" value="1"/>
</dbReference>
<dbReference type="AlphaFoldDB" id="A0A917QPH7"/>
<organism evidence="3 4">
    <name type="scientific">Sphaerisporangium melleum</name>
    <dbReference type="NCBI Taxonomy" id="321316"/>
    <lineage>
        <taxon>Bacteria</taxon>
        <taxon>Bacillati</taxon>
        <taxon>Actinomycetota</taxon>
        <taxon>Actinomycetes</taxon>
        <taxon>Streptosporangiales</taxon>
        <taxon>Streptosporangiaceae</taxon>
        <taxon>Sphaerisporangium</taxon>
    </lineage>
</organism>
<dbReference type="InterPro" id="IPR019627">
    <property type="entry name" value="YAcAr"/>
</dbReference>
<feature type="region of interest" description="Disordered" evidence="1">
    <location>
        <begin position="128"/>
        <end position="155"/>
    </location>
</feature>
<accession>A0A917QPH7</accession>
<dbReference type="Proteomes" id="UP000645217">
    <property type="component" value="Unassembled WGS sequence"/>
</dbReference>
<evidence type="ECO:0000313" key="4">
    <source>
        <dbReference type="Proteomes" id="UP000645217"/>
    </source>
</evidence>
<evidence type="ECO:0000259" key="2">
    <source>
        <dbReference type="Pfam" id="PF10686"/>
    </source>
</evidence>
<reference evidence="3" key="2">
    <citation type="submission" date="2020-09" db="EMBL/GenBank/DDBJ databases">
        <authorList>
            <person name="Sun Q."/>
            <person name="Ohkuma M."/>
        </authorList>
    </citation>
    <scope>NUCLEOTIDE SEQUENCE</scope>
    <source>
        <strain evidence="3">JCM 13064</strain>
    </source>
</reference>
<name>A0A917QPH7_9ACTN</name>
<dbReference type="EMBL" id="BMNT01000001">
    <property type="protein sequence ID" value="GGK61942.1"/>
    <property type="molecule type" value="Genomic_DNA"/>
</dbReference>
<dbReference type="RefSeq" id="WP_189160935.1">
    <property type="nucleotide sequence ID" value="NZ_BMNT01000001.1"/>
</dbReference>
<feature type="domain" description="YspA cpYpsA-related SLOG" evidence="2">
    <location>
        <begin position="8"/>
        <end position="74"/>
    </location>
</feature>
<protein>
    <recommendedName>
        <fullName evidence="2">YspA cpYpsA-related SLOG domain-containing protein</fullName>
    </recommendedName>
</protein>
<proteinExistence type="predicted"/>
<reference evidence="3" key="1">
    <citation type="journal article" date="2014" name="Int. J. Syst. Evol. Microbiol.">
        <title>Complete genome sequence of Corynebacterium casei LMG S-19264T (=DSM 44701T), isolated from a smear-ripened cheese.</title>
        <authorList>
            <consortium name="US DOE Joint Genome Institute (JGI-PGF)"/>
            <person name="Walter F."/>
            <person name="Albersmeier A."/>
            <person name="Kalinowski J."/>
            <person name="Ruckert C."/>
        </authorList>
    </citation>
    <scope>NUCLEOTIDE SEQUENCE</scope>
    <source>
        <strain evidence="3">JCM 13064</strain>
    </source>
</reference>